<reference evidence="3" key="1">
    <citation type="submission" date="2023-07" db="EMBL/GenBank/DDBJ databases">
        <title>30 novel species of actinomycetes from the DSMZ collection.</title>
        <authorList>
            <person name="Nouioui I."/>
        </authorList>
    </citation>
    <scope>NUCLEOTIDE SEQUENCE [LARGE SCALE GENOMIC DNA]</scope>
    <source>
        <strain evidence="3">DSM 45834</strain>
    </source>
</reference>
<evidence type="ECO:0000313" key="3">
    <source>
        <dbReference type="Proteomes" id="UP001183202"/>
    </source>
</evidence>
<proteinExistence type="predicted"/>
<accession>A0ABU2N7D9</accession>
<comment type="caution">
    <text evidence="2">The sequence shown here is derived from an EMBL/GenBank/DDBJ whole genome shotgun (WGS) entry which is preliminary data.</text>
</comment>
<feature type="region of interest" description="Disordered" evidence="1">
    <location>
        <begin position="527"/>
        <end position="547"/>
    </location>
</feature>
<feature type="region of interest" description="Disordered" evidence="1">
    <location>
        <begin position="171"/>
        <end position="196"/>
    </location>
</feature>
<sequence>MRLVFGPDDHEGYLAARERLQSLVVAWARRRSIPVHPALVAAALDHRHGVDGRLGRWTRAHVADALAVWFPRTVALLDDDREAVPVALHALIGFLAERDWLDPGSAAPAQLHAQIDDSTPALHDALADERNRDLGTFWAVQLRRHGVPAADPAAVARFLEQVRRGEVDVDRDALAEVTRRDSGDPEPDTGPPTPDLAPALLPGAAALLASAETAEAVVRLRTVTRWVRTGRPLTADGRLLLADARALAATLDVDAFSRDHARTADDLPETSLLVAWARQARLLRVVKGRLVPVKSATTLLGRPIELWQRAFVALGTLGEHFGGSNVFGAPSLFGMSLGEALPMLMLDLYAAGGDPVPVELFHRRVRDAVNARFGCVVDDLAGDVEQRLWRRDVTAVVDALELLGAVHLTESHDHAMLTELAGRDDPDPTLVALTPIGLWGVREMLVEQGVPAPLVGELADEDVEYVCTRLAGVRREVAEAELTVWVAARSPRAAADELARLLRRTDEPAHRELALFALRRSGERRDSARLRDGGRPLVTSRGPRTGPLAIRARNAAGR</sequence>
<dbReference type="RefSeq" id="WP_311555892.1">
    <property type="nucleotide sequence ID" value="NZ_JAVREJ010000005.1"/>
</dbReference>
<keyword evidence="3" id="KW-1185">Reference proteome</keyword>
<evidence type="ECO:0000256" key="1">
    <source>
        <dbReference type="SAM" id="MobiDB-lite"/>
    </source>
</evidence>
<organism evidence="2 3">
    <name type="scientific">Pseudonocardia charpentierae</name>
    <dbReference type="NCBI Taxonomy" id="3075545"/>
    <lineage>
        <taxon>Bacteria</taxon>
        <taxon>Bacillati</taxon>
        <taxon>Actinomycetota</taxon>
        <taxon>Actinomycetes</taxon>
        <taxon>Pseudonocardiales</taxon>
        <taxon>Pseudonocardiaceae</taxon>
        <taxon>Pseudonocardia</taxon>
    </lineage>
</organism>
<dbReference type="Proteomes" id="UP001183202">
    <property type="component" value="Unassembled WGS sequence"/>
</dbReference>
<gene>
    <name evidence="2" type="ORF">RM445_10040</name>
</gene>
<name>A0ABU2N7D9_9PSEU</name>
<feature type="compositionally biased region" description="Basic and acidic residues" evidence="1">
    <location>
        <begin position="171"/>
        <end position="183"/>
    </location>
</feature>
<protein>
    <submittedName>
        <fullName evidence="2">Uncharacterized protein</fullName>
    </submittedName>
</protein>
<evidence type="ECO:0000313" key="2">
    <source>
        <dbReference type="EMBL" id="MDT0349860.1"/>
    </source>
</evidence>
<dbReference type="EMBL" id="JAVREJ010000005">
    <property type="protein sequence ID" value="MDT0349860.1"/>
    <property type="molecule type" value="Genomic_DNA"/>
</dbReference>